<comment type="subunit">
    <text evidence="7">Homodimer.</text>
</comment>
<evidence type="ECO:0000256" key="4">
    <source>
        <dbReference type="ARBA" id="ARBA00019595"/>
    </source>
</evidence>
<comment type="function">
    <text evidence="2 7">Catalyzes the epimerization of the C3' and C5'positions of dTDP-6-deoxy-D-xylo-4-hexulose, forming dTDP-6-deoxy-L-lyxo-4-hexulose.</text>
</comment>
<evidence type="ECO:0000256" key="2">
    <source>
        <dbReference type="ARBA" id="ARBA00001997"/>
    </source>
</evidence>
<reference evidence="9" key="1">
    <citation type="submission" date="2016-10" db="EMBL/GenBank/DDBJ databases">
        <authorList>
            <person name="Varghese N."/>
            <person name="Submissions S."/>
        </authorList>
    </citation>
    <scope>NUCLEOTIDE SEQUENCE [LARGE SCALE GENOMIC DNA]</scope>
    <source>
        <strain evidence="9">CGMCC 1.10657</strain>
    </source>
</reference>
<dbReference type="InterPro" id="IPR000888">
    <property type="entry name" value="RmlC-like"/>
</dbReference>
<evidence type="ECO:0000256" key="6">
    <source>
        <dbReference type="PIRSR" id="PIRSR600888-3"/>
    </source>
</evidence>
<dbReference type="STRING" id="658218.SAMN05216562_0383"/>
<protein>
    <recommendedName>
        <fullName evidence="4 7">dTDP-4-dehydrorhamnose 3,5-epimerase</fullName>
        <ecNumber evidence="3 7">5.1.3.13</ecNumber>
    </recommendedName>
    <alternativeName>
        <fullName evidence="7">Thymidine diphospho-4-keto-rhamnose 3,5-epimerase</fullName>
    </alternativeName>
</protein>
<accession>A0A1H3W0A7</accession>
<evidence type="ECO:0000313" key="9">
    <source>
        <dbReference type="Proteomes" id="UP000198658"/>
    </source>
</evidence>
<dbReference type="InterPro" id="IPR014710">
    <property type="entry name" value="RmlC-like_jellyroll"/>
</dbReference>
<organism evidence="8 9">
    <name type="scientific">Microbulbifer marinus</name>
    <dbReference type="NCBI Taxonomy" id="658218"/>
    <lineage>
        <taxon>Bacteria</taxon>
        <taxon>Pseudomonadati</taxon>
        <taxon>Pseudomonadota</taxon>
        <taxon>Gammaproteobacteria</taxon>
        <taxon>Cellvibrionales</taxon>
        <taxon>Microbulbiferaceae</taxon>
        <taxon>Microbulbifer</taxon>
    </lineage>
</organism>
<dbReference type="GO" id="GO:0000271">
    <property type="term" value="P:polysaccharide biosynthetic process"/>
    <property type="evidence" value="ECO:0007669"/>
    <property type="project" value="TreeGrafter"/>
</dbReference>
<dbReference type="EMBL" id="FNQO01000001">
    <property type="protein sequence ID" value="SDZ79762.1"/>
    <property type="molecule type" value="Genomic_DNA"/>
</dbReference>
<feature type="site" description="Participates in a stacking interaction with the thymidine ring of dTDP-4-oxo-6-deoxyglucose" evidence="6">
    <location>
        <position position="138"/>
    </location>
</feature>
<proteinExistence type="inferred from homology"/>
<dbReference type="Pfam" id="PF00908">
    <property type="entry name" value="dTDP_sugar_isom"/>
    <property type="match status" value="1"/>
</dbReference>
<keyword evidence="7" id="KW-0413">Isomerase</keyword>
<dbReference type="PANTHER" id="PTHR21047:SF2">
    <property type="entry name" value="THYMIDINE DIPHOSPHO-4-KETO-RHAMNOSE 3,5-EPIMERASE"/>
    <property type="match status" value="1"/>
</dbReference>
<feature type="active site" description="Proton acceptor" evidence="5">
    <location>
        <position position="62"/>
    </location>
</feature>
<dbReference type="NCBIfam" id="TIGR01221">
    <property type="entry name" value="rmlC"/>
    <property type="match status" value="1"/>
</dbReference>
<comment type="catalytic activity">
    <reaction evidence="1 7">
        <text>dTDP-4-dehydro-6-deoxy-alpha-D-glucose = dTDP-4-dehydro-beta-L-rhamnose</text>
        <dbReference type="Rhea" id="RHEA:16969"/>
        <dbReference type="ChEBI" id="CHEBI:57649"/>
        <dbReference type="ChEBI" id="CHEBI:62830"/>
        <dbReference type="EC" id="5.1.3.13"/>
    </reaction>
</comment>
<dbReference type="SUPFAM" id="SSF51182">
    <property type="entry name" value="RmlC-like cupins"/>
    <property type="match status" value="1"/>
</dbReference>
<dbReference type="GO" id="GO:0005829">
    <property type="term" value="C:cytosol"/>
    <property type="evidence" value="ECO:0007669"/>
    <property type="project" value="TreeGrafter"/>
</dbReference>
<dbReference type="OrthoDB" id="9800680at2"/>
<dbReference type="InterPro" id="IPR011051">
    <property type="entry name" value="RmlC_Cupin_sf"/>
</dbReference>
<name>A0A1H3W0A7_9GAMM</name>
<sequence length="180" mass="20785">MHFTETALQGAFVIDIDPIVDDRGFFSRVFCADEFGELGLERDVLQANLSWNPSRGTLRGMHYQVEPYRETKFVRCIRGALYDVIIDLRPDSATYRQSFGIELTADNRRALFVPRGFAHGFITLSNNTEAFYMVSQRYRPGSERGIRWNDPFFSIQWPLEPSVISDKDAGWPEYTELPQC</sequence>
<gene>
    <name evidence="8" type="ORF">SAMN05216562_0383</name>
</gene>
<dbReference type="Gene3D" id="2.60.120.10">
    <property type="entry name" value="Jelly Rolls"/>
    <property type="match status" value="1"/>
</dbReference>
<dbReference type="RefSeq" id="WP_091384579.1">
    <property type="nucleotide sequence ID" value="NZ_FNQO01000001.1"/>
</dbReference>
<comment type="pathway">
    <text evidence="7">Carbohydrate biosynthesis; dTDP-L-rhamnose biosynthesis.</text>
</comment>
<dbReference type="PANTHER" id="PTHR21047">
    <property type="entry name" value="DTDP-6-DEOXY-D-GLUCOSE-3,5 EPIMERASE"/>
    <property type="match status" value="1"/>
</dbReference>
<keyword evidence="9" id="KW-1185">Reference proteome</keyword>
<dbReference type="UniPathway" id="UPA00124"/>
<dbReference type="CDD" id="cd00438">
    <property type="entry name" value="cupin_RmlC"/>
    <property type="match status" value="1"/>
</dbReference>
<evidence type="ECO:0000256" key="5">
    <source>
        <dbReference type="PIRSR" id="PIRSR600888-1"/>
    </source>
</evidence>
<comment type="similarity">
    <text evidence="7">Belongs to the dTDP-4-dehydrorhamnose 3,5-epimerase family.</text>
</comment>
<dbReference type="GO" id="GO:0008830">
    <property type="term" value="F:dTDP-4-dehydrorhamnose 3,5-epimerase activity"/>
    <property type="evidence" value="ECO:0007669"/>
    <property type="project" value="UniProtKB-UniRule"/>
</dbReference>
<evidence type="ECO:0000256" key="7">
    <source>
        <dbReference type="RuleBase" id="RU364069"/>
    </source>
</evidence>
<dbReference type="GO" id="GO:0019305">
    <property type="term" value="P:dTDP-rhamnose biosynthetic process"/>
    <property type="evidence" value="ECO:0007669"/>
    <property type="project" value="UniProtKB-UniRule"/>
</dbReference>
<evidence type="ECO:0000256" key="3">
    <source>
        <dbReference type="ARBA" id="ARBA00012098"/>
    </source>
</evidence>
<dbReference type="AlphaFoldDB" id="A0A1H3W0A7"/>
<dbReference type="EC" id="5.1.3.13" evidence="3 7"/>
<feature type="active site" description="Proton donor" evidence="5">
    <location>
        <position position="132"/>
    </location>
</feature>
<dbReference type="Proteomes" id="UP000198658">
    <property type="component" value="Unassembled WGS sequence"/>
</dbReference>
<evidence type="ECO:0000313" key="8">
    <source>
        <dbReference type="EMBL" id="SDZ79762.1"/>
    </source>
</evidence>
<evidence type="ECO:0000256" key="1">
    <source>
        <dbReference type="ARBA" id="ARBA00001298"/>
    </source>
</evidence>